<dbReference type="GO" id="GO:0005524">
    <property type="term" value="F:ATP binding"/>
    <property type="evidence" value="ECO:0007669"/>
    <property type="project" value="UniProtKB-KW"/>
</dbReference>
<keyword evidence="5" id="KW-0547">Nucleotide-binding</keyword>
<evidence type="ECO:0000259" key="10">
    <source>
        <dbReference type="Pfam" id="PF07730"/>
    </source>
</evidence>
<name>A0A428ZHK5_KIBAR</name>
<evidence type="ECO:0000313" key="13">
    <source>
        <dbReference type="Proteomes" id="UP000287547"/>
    </source>
</evidence>
<comment type="catalytic activity">
    <reaction evidence="1">
        <text>ATP + protein L-histidine = ADP + protein N-phospho-L-histidine.</text>
        <dbReference type="EC" id="2.7.13.3"/>
    </reaction>
</comment>
<evidence type="ECO:0000259" key="11">
    <source>
        <dbReference type="Pfam" id="PF23539"/>
    </source>
</evidence>
<organism evidence="12 13">
    <name type="scientific">Kibdelosporangium aridum</name>
    <dbReference type="NCBI Taxonomy" id="2030"/>
    <lineage>
        <taxon>Bacteria</taxon>
        <taxon>Bacillati</taxon>
        <taxon>Actinomycetota</taxon>
        <taxon>Actinomycetes</taxon>
        <taxon>Pseudonocardiales</taxon>
        <taxon>Pseudonocardiaceae</taxon>
        <taxon>Kibdelosporangium</taxon>
    </lineage>
</organism>
<feature type="transmembrane region" description="Helical" evidence="9">
    <location>
        <begin position="58"/>
        <end position="75"/>
    </location>
</feature>
<keyword evidence="4" id="KW-0808">Transferase</keyword>
<feature type="domain" description="DUF7134" evidence="11">
    <location>
        <begin position="25"/>
        <end position="173"/>
    </location>
</feature>
<dbReference type="GO" id="GO:0046983">
    <property type="term" value="F:protein dimerization activity"/>
    <property type="evidence" value="ECO:0007669"/>
    <property type="project" value="InterPro"/>
</dbReference>
<dbReference type="Gene3D" id="3.30.565.10">
    <property type="entry name" value="Histidine kinase-like ATPase, C-terminal domain"/>
    <property type="match status" value="1"/>
</dbReference>
<sequence>MTHGQTTLLTMKTMELAGLRRAAGLHPQWTDVVVGLGLAAASVVTAHFSPLGEPQQEVTGYHVAAAVVVFVAVACRRRAPWVVLAGTTVAAVPLTVVLGSQPLAVTAALMAAIYTVALATDRRTVWLATLGVFLVGWLANLLGGPEPWWDPGNSVDLAFLGMAAAYGDATRSRRAYIAAIEDRATRAEQTREEEARRRVVEERLRIARELHDVVAHHIAVVKVQATGARHIGASRPEQIAPALDAISRSADTALKEMAFVVGLLRDSGDPAAPTRPPRGLAQLTNLLEDIADHLTVDHRQSGDARQLPAAVDVAAYRIALEALTNAQKYGDGTADLTVAYTPQGVTLHITNPVGRARSGQGSGYGILGMCERAAAIGGSVTAGMAEPGRFAVHASLPTDVHAVTA</sequence>
<dbReference type="CDD" id="cd16917">
    <property type="entry name" value="HATPase_UhpB-NarQ-NarX-like"/>
    <property type="match status" value="1"/>
</dbReference>
<dbReference type="Pfam" id="PF07730">
    <property type="entry name" value="HisKA_3"/>
    <property type="match status" value="1"/>
</dbReference>
<feature type="transmembrane region" description="Helical" evidence="9">
    <location>
        <begin position="125"/>
        <end position="143"/>
    </location>
</feature>
<dbReference type="EC" id="2.7.13.3" evidence="2"/>
<dbReference type="PANTHER" id="PTHR24421">
    <property type="entry name" value="NITRATE/NITRITE SENSOR PROTEIN NARX-RELATED"/>
    <property type="match status" value="1"/>
</dbReference>
<dbReference type="AlphaFoldDB" id="A0A428ZHK5"/>
<keyword evidence="9" id="KW-0812">Transmembrane</keyword>
<keyword evidence="3" id="KW-0597">Phosphoprotein</keyword>
<dbReference type="PANTHER" id="PTHR24421:SF10">
    <property type="entry name" value="NITRATE_NITRITE SENSOR PROTEIN NARQ"/>
    <property type="match status" value="1"/>
</dbReference>
<keyword evidence="8" id="KW-0902">Two-component regulatory system</keyword>
<keyword evidence="9" id="KW-1133">Transmembrane helix</keyword>
<dbReference type="EMBL" id="QHKI01000006">
    <property type="protein sequence ID" value="RSM87572.1"/>
    <property type="molecule type" value="Genomic_DNA"/>
</dbReference>
<proteinExistence type="predicted"/>
<keyword evidence="7" id="KW-0067">ATP-binding</keyword>
<comment type="caution">
    <text evidence="12">The sequence shown here is derived from an EMBL/GenBank/DDBJ whole genome shotgun (WGS) entry which is preliminary data.</text>
</comment>
<dbReference type="InterPro" id="IPR050482">
    <property type="entry name" value="Sensor_HK_TwoCompSys"/>
</dbReference>
<protein>
    <recommendedName>
        <fullName evidence="2">histidine kinase</fullName>
        <ecNumber evidence="2">2.7.13.3</ecNumber>
    </recommendedName>
</protein>
<dbReference type="InterPro" id="IPR055558">
    <property type="entry name" value="DUF7134"/>
</dbReference>
<accession>A0A428ZHK5</accession>
<feature type="transmembrane region" description="Helical" evidence="9">
    <location>
        <begin position="29"/>
        <end position="52"/>
    </location>
</feature>
<evidence type="ECO:0000256" key="6">
    <source>
        <dbReference type="ARBA" id="ARBA00022777"/>
    </source>
</evidence>
<reference evidence="12 13" key="1">
    <citation type="submission" date="2018-05" db="EMBL/GenBank/DDBJ databases">
        <title>Evolution of GPA BGCs.</title>
        <authorList>
            <person name="Waglechner N."/>
            <person name="Wright G.D."/>
        </authorList>
    </citation>
    <scope>NUCLEOTIDE SEQUENCE [LARGE SCALE GENOMIC DNA]</scope>
    <source>
        <strain evidence="12 13">A82846</strain>
    </source>
</reference>
<evidence type="ECO:0000256" key="8">
    <source>
        <dbReference type="ARBA" id="ARBA00023012"/>
    </source>
</evidence>
<dbReference type="InterPro" id="IPR036890">
    <property type="entry name" value="HATPase_C_sf"/>
</dbReference>
<evidence type="ECO:0000256" key="2">
    <source>
        <dbReference type="ARBA" id="ARBA00012438"/>
    </source>
</evidence>
<keyword evidence="9" id="KW-0472">Membrane</keyword>
<dbReference type="Pfam" id="PF23539">
    <property type="entry name" value="DUF7134"/>
    <property type="match status" value="1"/>
</dbReference>
<dbReference type="SUPFAM" id="SSF55874">
    <property type="entry name" value="ATPase domain of HSP90 chaperone/DNA topoisomerase II/histidine kinase"/>
    <property type="match status" value="1"/>
</dbReference>
<evidence type="ECO:0000256" key="3">
    <source>
        <dbReference type="ARBA" id="ARBA00022553"/>
    </source>
</evidence>
<feature type="transmembrane region" description="Helical" evidence="9">
    <location>
        <begin position="82"/>
        <end position="113"/>
    </location>
</feature>
<feature type="domain" description="Signal transduction histidine kinase subgroup 3 dimerisation and phosphoacceptor" evidence="10">
    <location>
        <begin position="202"/>
        <end position="267"/>
    </location>
</feature>
<dbReference type="GO" id="GO:0000155">
    <property type="term" value="F:phosphorelay sensor kinase activity"/>
    <property type="evidence" value="ECO:0007669"/>
    <property type="project" value="InterPro"/>
</dbReference>
<dbReference type="GO" id="GO:0016020">
    <property type="term" value="C:membrane"/>
    <property type="evidence" value="ECO:0007669"/>
    <property type="project" value="InterPro"/>
</dbReference>
<gene>
    <name evidence="12" type="ORF">DMH04_11245</name>
</gene>
<dbReference type="Gene3D" id="1.20.5.1930">
    <property type="match status" value="1"/>
</dbReference>
<evidence type="ECO:0000256" key="9">
    <source>
        <dbReference type="SAM" id="Phobius"/>
    </source>
</evidence>
<evidence type="ECO:0000256" key="7">
    <source>
        <dbReference type="ARBA" id="ARBA00022840"/>
    </source>
</evidence>
<evidence type="ECO:0000256" key="5">
    <source>
        <dbReference type="ARBA" id="ARBA00022741"/>
    </source>
</evidence>
<dbReference type="Proteomes" id="UP000287547">
    <property type="component" value="Unassembled WGS sequence"/>
</dbReference>
<keyword evidence="6 12" id="KW-0418">Kinase</keyword>
<evidence type="ECO:0000256" key="4">
    <source>
        <dbReference type="ARBA" id="ARBA00022679"/>
    </source>
</evidence>
<evidence type="ECO:0000256" key="1">
    <source>
        <dbReference type="ARBA" id="ARBA00000085"/>
    </source>
</evidence>
<evidence type="ECO:0000313" key="12">
    <source>
        <dbReference type="EMBL" id="RSM87572.1"/>
    </source>
</evidence>
<dbReference type="OrthoDB" id="227596at2"/>
<dbReference type="InterPro" id="IPR011712">
    <property type="entry name" value="Sig_transdc_His_kin_sub3_dim/P"/>
</dbReference>